<evidence type="ECO:0000313" key="7">
    <source>
        <dbReference type="EMBL" id="KAJ4397676.1"/>
    </source>
</evidence>
<dbReference type="PROSITE" id="PS50110">
    <property type="entry name" value="RESPONSE_REGULATORY"/>
    <property type="match status" value="1"/>
</dbReference>
<dbReference type="NCBIfam" id="TIGR00229">
    <property type="entry name" value="sensory_box"/>
    <property type="match status" value="1"/>
</dbReference>
<dbReference type="SMART" id="SM00388">
    <property type="entry name" value="HisKA"/>
    <property type="match status" value="1"/>
</dbReference>
<name>A0A9W8Z2J4_9PEZI</name>
<evidence type="ECO:0000259" key="6">
    <source>
        <dbReference type="PROSITE" id="PS50113"/>
    </source>
</evidence>
<feature type="region of interest" description="Disordered" evidence="3">
    <location>
        <begin position="31"/>
        <end position="72"/>
    </location>
</feature>
<evidence type="ECO:0000256" key="2">
    <source>
        <dbReference type="PROSITE-ProRule" id="PRU00169"/>
    </source>
</evidence>
<dbReference type="Pfam" id="PF08448">
    <property type="entry name" value="PAS_4"/>
    <property type="match status" value="1"/>
</dbReference>
<dbReference type="Gene3D" id="3.40.50.2300">
    <property type="match status" value="1"/>
</dbReference>
<gene>
    <name evidence="7" type="ORF">N0V93_001909</name>
</gene>
<reference evidence="7" key="1">
    <citation type="submission" date="2022-10" db="EMBL/GenBank/DDBJ databases">
        <title>Tapping the CABI collections for fungal endophytes: first genome assemblies for Collariella, Neodidymelliopsis, Ascochyta clinopodiicola, Didymella pomorum, Didymosphaeria variabile, Neocosmospora piperis and Neocucurbitaria cava.</title>
        <authorList>
            <person name="Hill R."/>
        </authorList>
    </citation>
    <scope>NUCLEOTIDE SEQUENCE</scope>
    <source>
        <strain evidence="7">IMI 355082</strain>
    </source>
</reference>
<dbReference type="GO" id="GO:0000155">
    <property type="term" value="F:phosphorelay sensor kinase activity"/>
    <property type="evidence" value="ECO:0007669"/>
    <property type="project" value="InterPro"/>
</dbReference>
<keyword evidence="8" id="KW-1185">Reference proteome</keyword>
<dbReference type="InterPro" id="IPR013656">
    <property type="entry name" value="PAS_4"/>
</dbReference>
<dbReference type="Gene3D" id="3.30.565.10">
    <property type="entry name" value="Histidine kinase-like ATPase, C-terminal domain"/>
    <property type="match status" value="1"/>
</dbReference>
<dbReference type="InterPro" id="IPR003594">
    <property type="entry name" value="HATPase_dom"/>
</dbReference>
<dbReference type="InterPro" id="IPR050956">
    <property type="entry name" value="2C_system_His_kinase"/>
</dbReference>
<dbReference type="PROSITE" id="PS50113">
    <property type="entry name" value="PAC"/>
    <property type="match status" value="1"/>
</dbReference>
<evidence type="ECO:0000259" key="4">
    <source>
        <dbReference type="PROSITE" id="PS50109"/>
    </source>
</evidence>
<accession>A0A9W8Z2J4</accession>
<dbReference type="InterPro" id="IPR036097">
    <property type="entry name" value="HisK_dim/P_sf"/>
</dbReference>
<dbReference type="SMART" id="SM00448">
    <property type="entry name" value="REC"/>
    <property type="match status" value="1"/>
</dbReference>
<feature type="compositionally biased region" description="Low complexity" evidence="3">
    <location>
        <begin position="1277"/>
        <end position="1290"/>
    </location>
</feature>
<dbReference type="Proteomes" id="UP001140453">
    <property type="component" value="Unassembled WGS sequence"/>
</dbReference>
<dbReference type="Pfam" id="PF02518">
    <property type="entry name" value="HATPase_c"/>
    <property type="match status" value="1"/>
</dbReference>
<dbReference type="InterPro" id="IPR035965">
    <property type="entry name" value="PAS-like_dom_sf"/>
</dbReference>
<dbReference type="SMART" id="SM00387">
    <property type="entry name" value="HATPase_c"/>
    <property type="match status" value="1"/>
</dbReference>
<dbReference type="InterPro" id="IPR004358">
    <property type="entry name" value="Sig_transdc_His_kin-like_C"/>
</dbReference>
<dbReference type="Pfam" id="PF26131">
    <property type="entry name" value="PAS-like"/>
    <property type="match status" value="1"/>
</dbReference>
<sequence>MSKRTPTNFGATEPAGAMLNRLREEQGVVRTVRLPKGHVSSASPAKGHNMSTPASVGSDNTSSKSGEGRQLQSELRDLQGLSVIDLIEADERPTFIIDLSKPANFGPGPLDLLFVNAAVRASQHITELISQSTEDSSEFSRFKAWAVSFVKNQTPMDVCMPSLSYGGIIWTCSTLANRFRFISGSASAVSMTPTSPVPRARATSILEQRARLTPTHESGAPGRERALSDLDYFGDAQLESALHHSRRAQSEPRDLSDLRPATPVILSEETDVQAVESELVPTFDWTRISDISGMSPHMQFARLTKWEDTPLGPIESWPADLRTMSNMVMGSPHPAAMYWGPEHIAIYNEAYIEMAGKKHPKLMGQSYTEAWAEIWDELKPVFDAAYYHGQATMKHDDRLFISRNGFLEETFFNWSVVPMVGGDGSVVALYNPAFENTRRKVNERRMFTLREIGERTSLARDVKQFWAQFHKGLEYNEYDTPFALIYSVQEDADGDMSSMHSGSVTNPPQIFLEGALGVPEGHPLSTPFIDLKTSDEGFAPFLRKSMTQPTTPIILTKDDGTLPQHLIEGVQWRGFGDPSRTIVVFPVHPTTGEAVVGFIVMGINPRRPYNSDYQLFINLVSRQLATSLASVVLFEEEIKRGQQAARIAALDRQQLSQQLRLRTQEAVESEYKFTRMAEFAPVGIFIANAHGNINFCNDSWWEISRHPRSVNSISTWMDSIWPDDKPIVKASWNKLLNEKESIIQEFRFMAARELNGHPIQTWVLMSAYPEKDETGAVKAIFGCITDISEQKWAENFQKQRRDEAMELKRQQENFIDMTSHEMRNPLSALCQCTDEIISSIITYRKDEPEIAERLQTMLSGCLEAANTISLCANHQKRIVDDVLTLSRLDSRMIEVTPTITKPLEVIQTSMKMFEAELASNNIKAEFRIDKSYHDMGIQLARLDPARLQQILINLLTNAIKFTQKQEQRSIIITLGASKNVSQAQVAGIEFFQGEAETGEDITDKQEWGEGEKFNLHISVSDTGPGLTDEERAMLFQRFRQTSPRTHVEYGGSGLGLFISRMLTELQGGKIGVLSQKGQGSTFAFYIKSRKCVEPPPSTQVTLTDGADAVNVHPVVDPATVDVLVVEDNEVNQKVLGRLLGRCGYRAHLANHGGEAIEKLQRSKHWNHKAAEAVGIEPLVMAEGEKPIDVSIILMDLEMPIMDGVTCARRIRELETLGVITTRLPIIAVTAYVRPEQIGDARASGMDDIVSKPFRAHELTPKITSLLINPPTGNTPQSPLSMASPPSASAMHNGGGFPFPA</sequence>
<keyword evidence="1 2" id="KW-0597">Phosphoprotein</keyword>
<dbReference type="Gene3D" id="3.30.450.20">
    <property type="entry name" value="PAS domain"/>
    <property type="match status" value="2"/>
</dbReference>
<dbReference type="InterPro" id="IPR058846">
    <property type="entry name" value="PAS-like"/>
</dbReference>
<dbReference type="PROSITE" id="PS50109">
    <property type="entry name" value="HIS_KIN"/>
    <property type="match status" value="1"/>
</dbReference>
<dbReference type="InterPro" id="IPR036890">
    <property type="entry name" value="HATPase_C_sf"/>
</dbReference>
<dbReference type="InterPro" id="IPR003661">
    <property type="entry name" value="HisK_dim/P_dom"/>
</dbReference>
<protein>
    <submittedName>
        <fullName evidence="7">Uncharacterized protein</fullName>
    </submittedName>
</protein>
<feature type="region of interest" description="Disordered" evidence="3">
    <location>
        <begin position="1264"/>
        <end position="1300"/>
    </location>
</feature>
<feature type="domain" description="PAC" evidence="6">
    <location>
        <begin position="744"/>
        <end position="799"/>
    </location>
</feature>
<feature type="compositionally biased region" description="Polar residues" evidence="3">
    <location>
        <begin position="49"/>
        <end position="72"/>
    </location>
</feature>
<dbReference type="Gene3D" id="1.10.287.130">
    <property type="match status" value="1"/>
</dbReference>
<dbReference type="PANTHER" id="PTHR43719">
    <property type="entry name" value="TWO-COMPONENT HISTIDINE KINASE"/>
    <property type="match status" value="1"/>
</dbReference>
<dbReference type="InterPro" id="IPR000700">
    <property type="entry name" value="PAS-assoc_C"/>
</dbReference>
<dbReference type="EMBL" id="JAPEVB010000001">
    <property type="protein sequence ID" value="KAJ4397676.1"/>
    <property type="molecule type" value="Genomic_DNA"/>
</dbReference>
<feature type="domain" description="Histidine kinase" evidence="4">
    <location>
        <begin position="817"/>
        <end position="1090"/>
    </location>
</feature>
<dbReference type="PRINTS" id="PR00344">
    <property type="entry name" value="BCTRLSENSOR"/>
</dbReference>
<proteinExistence type="predicted"/>
<dbReference type="InterPro" id="IPR000014">
    <property type="entry name" value="PAS"/>
</dbReference>
<dbReference type="OrthoDB" id="303614at2759"/>
<dbReference type="PANTHER" id="PTHR43719:SF30">
    <property type="entry name" value="TWO-COMPONENT SYSTEM RESPONSE REGULATOR"/>
    <property type="match status" value="1"/>
</dbReference>
<comment type="caution">
    <text evidence="7">The sequence shown here is derived from an EMBL/GenBank/DDBJ whole genome shotgun (WGS) entry which is preliminary data.</text>
</comment>
<dbReference type="SUPFAM" id="SSF47384">
    <property type="entry name" value="Homodimeric domain of signal transducing histidine kinase"/>
    <property type="match status" value="1"/>
</dbReference>
<evidence type="ECO:0000313" key="8">
    <source>
        <dbReference type="Proteomes" id="UP001140453"/>
    </source>
</evidence>
<dbReference type="InterPro" id="IPR005467">
    <property type="entry name" value="His_kinase_dom"/>
</dbReference>
<dbReference type="Pfam" id="PF00072">
    <property type="entry name" value="Response_reg"/>
    <property type="match status" value="1"/>
</dbReference>
<dbReference type="CDD" id="cd00082">
    <property type="entry name" value="HisKA"/>
    <property type="match status" value="1"/>
</dbReference>
<dbReference type="SUPFAM" id="SSF55785">
    <property type="entry name" value="PYP-like sensor domain (PAS domain)"/>
    <property type="match status" value="1"/>
</dbReference>
<organism evidence="7 8">
    <name type="scientific">Gnomoniopsis smithogilvyi</name>
    <dbReference type="NCBI Taxonomy" id="1191159"/>
    <lineage>
        <taxon>Eukaryota</taxon>
        <taxon>Fungi</taxon>
        <taxon>Dikarya</taxon>
        <taxon>Ascomycota</taxon>
        <taxon>Pezizomycotina</taxon>
        <taxon>Sordariomycetes</taxon>
        <taxon>Sordariomycetidae</taxon>
        <taxon>Diaporthales</taxon>
        <taxon>Gnomoniaceae</taxon>
        <taxon>Gnomoniopsis</taxon>
    </lineage>
</organism>
<dbReference type="SUPFAM" id="SSF52172">
    <property type="entry name" value="CheY-like"/>
    <property type="match status" value="1"/>
</dbReference>
<evidence type="ECO:0000259" key="5">
    <source>
        <dbReference type="PROSITE" id="PS50110"/>
    </source>
</evidence>
<feature type="modified residue" description="4-aspartylphosphate" evidence="2">
    <location>
        <position position="1195"/>
    </location>
</feature>
<dbReference type="InterPro" id="IPR001789">
    <property type="entry name" value="Sig_transdc_resp-reg_receiver"/>
</dbReference>
<evidence type="ECO:0000256" key="1">
    <source>
        <dbReference type="ARBA" id="ARBA00022553"/>
    </source>
</evidence>
<dbReference type="CDD" id="cd17546">
    <property type="entry name" value="REC_hyHK_CKI1_RcsC-like"/>
    <property type="match status" value="1"/>
</dbReference>
<feature type="domain" description="Response regulatory" evidence="5">
    <location>
        <begin position="1121"/>
        <end position="1266"/>
    </location>
</feature>
<dbReference type="CDD" id="cd00130">
    <property type="entry name" value="PAS"/>
    <property type="match status" value="1"/>
</dbReference>
<evidence type="ECO:0000256" key="3">
    <source>
        <dbReference type="SAM" id="MobiDB-lite"/>
    </source>
</evidence>
<feature type="compositionally biased region" description="Polar residues" evidence="3">
    <location>
        <begin position="1264"/>
        <end position="1276"/>
    </location>
</feature>
<dbReference type="InterPro" id="IPR011006">
    <property type="entry name" value="CheY-like_superfamily"/>
</dbReference>
<dbReference type="SUPFAM" id="SSF55874">
    <property type="entry name" value="ATPase domain of HSP90 chaperone/DNA topoisomerase II/histidine kinase"/>
    <property type="match status" value="1"/>
</dbReference>